<gene>
    <name evidence="7" type="primary">pgl</name>
    <name evidence="9" type="ORF">EV666_101548</name>
</gene>
<dbReference type="RefSeq" id="WP_132002513.1">
    <property type="nucleotide sequence ID" value="NZ_JBHUNN010000002.1"/>
</dbReference>
<dbReference type="PANTHER" id="PTHR11054:SF0">
    <property type="entry name" value="6-PHOSPHOGLUCONOLACTONASE"/>
    <property type="match status" value="1"/>
</dbReference>
<evidence type="ECO:0000256" key="7">
    <source>
        <dbReference type="RuleBase" id="RU365095"/>
    </source>
</evidence>
<proteinExistence type="inferred from homology"/>
<accession>A0A4R2H104</accession>
<dbReference type="AlphaFoldDB" id="A0A4R2H104"/>
<dbReference type="GO" id="GO:0017057">
    <property type="term" value="F:6-phosphogluconolactonase activity"/>
    <property type="evidence" value="ECO:0007669"/>
    <property type="project" value="UniProtKB-UniRule"/>
</dbReference>
<dbReference type="Gene3D" id="3.40.50.1360">
    <property type="match status" value="1"/>
</dbReference>
<dbReference type="SUPFAM" id="SSF100950">
    <property type="entry name" value="NagB/RpiA/CoA transferase-like"/>
    <property type="match status" value="1"/>
</dbReference>
<dbReference type="InterPro" id="IPR037171">
    <property type="entry name" value="NagB/RpiA_transferase-like"/>
</dbReference>
<comment type="caution">
    <text evidence="9">The sequence shown here is derived from an EMBL/GenBank/DDBJ whole genome shotgun (WGS) entry which is preliminary data.</text>
</comment>
<comment type="catalytic activity">
    <reaction evidence="1 7">
        <text>6-phospho-D-glucono-1,5-lactone + H2O = 6-phospho-D-gluconate + H(+)</text>
        <dbReference type="Rhea" id="RHEA:12556"/>
        <dbReference type="ChEBI" id="CHEBI:15377"/>
        <dbReference type="ChEBI" id="CHEBI:15378"/>
        <dbReference type="ChEBI" id="CHEBI:57955"/>
        <dbReference type="ChEBI" id="CHEBI:58759"/>
        <dbReference type="EC" id="3.1.1.31"/>
    </reaction>
</comment>
<evidence type="ECO:0000256" key="5">
    <source>
        <dbReference type="ARBA" id="ARBA00013198"/>
    </source>
</evidence>
<keyword evidence="10" id="KW-1185">Reference proteome</keyword>
<dbReference type="CDD" id="cd01400">
    <property type="entry name" value="6PGL"/>
    <property type="match status" value="1"/>
</dbReference>
<evidence type="ECO:0000256" key="6">
    <source>
        <dbReference type="ARBA" id="ARBA00020337"/>
    </source>
</evidence>
<dbReference type="InterPro" id="IPR006148">
    <property type="entry name" value="Glc/Gal-6P_isomerase"/>
</dbReference>
<evidence type="ECO:0000256" key="4">
    <source>
        <dbReference type="ARBA" id="ARBA00010662"/>
    </source>
</evidence>
<dbReference type="GO" id="GO:0005975">
    <property type="term" value="P:carbohydrate metabolic process"/>
    <property type="evidence" value="ECO:0007669"/>
    <property type="project" value="UniProtKB-UniRule"/>
</dbReference>
<dbReference type="Proteomes" id="UP000294881">
    <property type="component" value="Unassembled WGS sequence"/>
</dbReference>
<dbReference type="UniPathway" id="UPA00115">
    <property type="reaction ID" value="UER00409"/>
</dbReference>
<comment type="similarity">
    <text evidence="4 7">Belongs to the glucosamine/galactosamine-6-phosphate isomerase family. 6-phosphogluconolactonase subfamily.</text>
</comment>
<feature type="domain" description="Glucosamine/galactosamine-6-phosphate isomerase" evidence="8">
    <location>
        <begin position="11"/>
        <end position="232"/>
    </location>
</feature>
<evidence type="ECO:0000256" key="3">
    <source>
        <dbReference type="ARBA" id="ARBA00004961"/>
    </source>
</evidence>
<name>A0A4R2H104_9HYPH</name>
<dbReference type="OrthoDB" id="9810967at2"/>
<evidence type="ECO:0000256" key="1">
    <source>
        <dbReference type="ARBA" id="ARBA00000832"/>
    </source>
</evidence>
<dbReference type="InterPro" id="IPR039104">
    <property type="entry name" value="6PGL"/>
</dbReference>
<dbReference type="EC" id="3.1.1.31" evidence="5 7"/>
<keyword evidence="7" id="KW-0378">Hydrolase</keyword>
<dbReference type="Pfam" id="PF01182">
    <property type="entry name" value="Glucosamine_iso"/>
    <property type="match status" value="1"/>
</dbReference>
<dbReference type="NCBIfam" id="TIGR01198">
    <property type="entry name" value="pgl"/>
    <property type="match status" value="1"/>
</dbReference>
<dbReference type="PANTHER" id="PTHR11054">
    <property type="entry name" value="6-PHOSPHOGLUCONOLACTONASE"/>
    <property type="match status" value="1"/>
</dbReference>
<dbReference type="EMBL" id="SLWL01000001">
    <property type="protein sequence ID" value="TCO16293.1"/>
    <property type="molecule type" value="Genomic_DNA"/>
</dbReference>
<evidence type="ECO:0000256" key="2">
    <source>
        <dbReference type="ARBA" id="ARBA00002681"/>
    </source>
</evidence>
<evidence type="ECO:0000259" key="8">
    <source>
        <dbReference type="Pfam" id="PF01182"/>
    </source>
</evidence>
<evidence type="ECO:0000313" key="9">
    <source>
        <dbReference type="EMBL" id="TCO16293.1"/>
    </source>
</evidence>
<dbReference type="InterPro" id="IPR005900">
    <property type="entry name" value="6-phosphogluconolactonase_DevB"/>
</dbReference>
<reference evidence="9 10" key="1">
    <citation type="submission" date="2019-03" db="EMBL/GenBank/DDBJ databases">
        <title>Genomic Encyclopedia of Type Strains, Phase IV (KMG-IV): sequencing the most valuable type-strain genomes for metagenomic binning, comparative biology and taxonomic classification.</title>
        <authorList>
            <person name="Goeker M."/>
        </authorList>
    </citation>
    <scope>NUCLEOTIDE SEQUENCE [LARGE SCALE GENOMIC DNA]</scope>
    <source>
        <strain evidence="9 10">DSM 22958</strain>
    </source>
</reference>
<organism evidence="9 10">
    <name type="scientific">Camelimonas lactis</name>
    <dbReference type="NCBI Taxonomy" id="659006"/>
    <lineage>
        <taxon>Bacteria</taxon>
        <taxon>Pseudomonadati</taxon>
        <taxon>Pseudomonadota</taxon>
        <taxon>Alphaproteobacteria</taxon>
        <taxon>Hyphomicrobiales</taxon>
        <taxon>Chelatococcaceae</taxon>
        <taxon>Camelimonas</taxon>
    </lineage>
</organism>
<comment type="function">
    <text evidence="2 7">Hydrolysis of 6-phosphogluconolactone to 6-phosphogluconate.</text>
</comment>
<dbReference type="GO" id="GO:0006098">
    <property type="term" value="P:pentose-phosphate shunt"/>
    <property type="evidence" value="ECO:0007669"/>
    <property type="project" value="UniProtKB-UniPathway"/>
</dbReference>
<sequence length="251" mass="26618">MPAVKTRVAANADALSHTAARWLENALTAAEARRGPDQQLRVCLSGGSTPKRLYELLATPHWAERLPWDRIAWYFGDDRFVPHDHPDSNARMADAALFAHTPDTDVNVIPYGPDIEVCARAYDSLLRAAHAGDAGAPLFDAVICGVGLDGHTASLFPGKPALAVDDRLAVAVPEAGQAPFVPRISLTFRALNDSRATAVLAAGADKRDILTRIFAGDDLPAGRITAHDSLTWLLDEAAAPASLPRPGPAAG</sequence>
<comment type="pathway">
    <text evidence="3 7">Carbohydrate degradation; pentose phosphate pathway; D-ribulose 5-phosphate from D-glucose 6-phosphate (oxidative stage): step 2/3.</text>
</comment>
<evidence type="ECO:0000313" key="10">
    <source>
        <dbReference type="Proteomes" id="UP000294881"/>
    </source>
</evidence>
<protein>
    <recommendedName>
        <fullName evidence="6 7">6-phosphogluconolactonase</fullName>
        <shortName evidence="7">6PGL</shortName>
        <ecNumber evidence="5 7">3.1.1.31</ecNumber>
    </recommendedName>
</protein>